<sequence length="520" mass="52731">MIKVFKLPDLGEGLTESEIVAWLVEPGDEVTLNQHIADVETAKAVVELPSPFAGVVRELHQPAGVVVHVGEPIVSFQIDAADEPTDSSPTTDAAGADPSASASAEADASASPAADASASPAEQREANLVGYGPAIERGGHPQRRARTGAGASVPAVPAAPVEPPTAVPTAASTAVASAAPTAALAEPSAAVPTAAATAVASAAPTAAPVEPSAASSAEERPRSTPPVRALARDLGIDLTMVTGTGKDGLITRDDVRARITESAPIPDLHGSVSPGAAAARPATSGDHLGETRSPIRSLRKLTAAATVQSAFTAPHVTEFLTIDVTPTVELLASLRADRQFADAGIGILAVVAKALCLAVGRTPSVNTRWDEPAGEIVQFHHVNLGVAAATPRGLLVPNIVDAERLDLRGLAAALAELTMSARAGTTTPAALAGGTITITNIGVFGIDAGTPILNPGEAAILAIGAIRSRPWEHRGQVALRQVLTLSVSFDHRLVDGEQGSRFLADIGAILADPARVLTMV</sequence>
<keyword evidence="5 6" id="KW-0012">Acyltransferase</keyword>
<dbReference type="PANTHER" id="PTHR43178:SF5">
    <property type="entry name" value="LIPOAMIDE ACYLTRANSFERASE COMPONENT OF BRANCHED-CHAIN ALPHA-KETO ACID DEHYDROGENASE COMPLEX, MITOCHONDRIAL"/>
    <property type="match status" value="1"/>
</dbReference>
<protein>
    <recommendedName>
        <fullName evidence="6">Dihydrolipoamide acetyltransferase component of pyruvate dehydrogenase complex</fullName>
        <ecNumber evidence="6">2.3.1.-</ecNumber>
    </recommendedName>
</protein>
<dbReference type="Proteomes" id="UP000298424">
    <property type="component" value="Unassembled WGS sequence"/>
</dbReference>
<dbReference type="InterPro" id="IPR023213">
    <property type="entry name" value="CAT-like_dom_sf"/>
</dbReference>
<evidence type="ECO:0000256" key="5">
    <source>
        <dbReference type="ARBA" id="ARBA00023315"/>
    </source>
</evidence>
<dbReference type="SUPFAM" id="SSF51230">
    <property type="entry name" value="Single hybrid motif"/>
    <property type="match status" value="1"/>
</dbReference>
<evidence type="ECO:0000256" key="4">
    <source>
        <dbReference type="ARBA" id="ARBA00022823"/>
    </source>
</evidence>
<dbReference type="InterPro" id="IPR011053">
    <property type="entry name" value="Single_hybrid_motif"/>
</dbReference>
<evidence type="ECO:0000256" key="6">
    <source>
        <dbReference type="RuleBase" id="RU003423"/>
    </source>
</evidence>
<dbReference type="GO" id="GO:0016407">
    <property type="term" value="F:acetyltransferase activity"/>
    <property type="evidence" value="ECO:0007669"/>
    <property type="project" value="TreeGrafter"/>
</dbReference>
<dbReference type="PANTHER" id="PTHR43178">
    <property type="entry name" value="DIHYDROLIPOAMIDE ACETYLTRANSFERASE COMPONENT OF PYRUVATE DEHYDROGENASE COMPLEX"/>
    <property type="match status" value="1"/>
</dbReference>
<evidence type="ECO:0000259" key="9">
    <source>
        <dbReference type="PROSITE" id="PS51826"/>
    </source>
</evidence>
<dbReference type="PROSITE" id="PS51826">
    <property type="entry name" value="PSBD"/>
    <property type="match status" value="1"/>
</dbReference>
<dbReference type="InterPro" id="IPR000089">
    <property type="entry name" value="Biotin_lipoyl"/>
</dbReference>
<keyword evidence="11" id="KW-1185">Reference proteome</keyword>
<reference evidence="10 11" key="1">
    <citation type="submission" date="2019-03" db="EMBL/GenBank/DDBJ databases">
        <title>Genomics of glacier-inhabiting Cryobacterium strains.</title>
        <authorList>
            <person name="Liu Q."/>
            <person name="Xin Y.-H."/>
        </authorList>
    </citation>
    <scope>NUCLEOTIDE SEQUENCE [LARGE SCALE GENOMIC DNA]</scope>
    <source>
        <strain evidence="10 11">TMT1-1</strain>
    </source>
</reference>
<feature type="compositionally biased region" description="Low complexity" evidence="7">
    <location>
        <begin position="203"/>
        <end position="216"/>
    </location>
</feature>
<feature type="region of interest" description="Disordered" evidence="7">
    <location>
        <begin position="203"/>
        <end position="226"/>
    </location>
</feature>
<evidence type="ECO:0000256" key="1">
    <source>
        <dbReference type="ARBA" id="ARBA00001938"/>
    </source>
</evidence>
<dbReference type="OrthoDB" id="9805770at2"/>
<dbReference type="CDD" id="cd06849">
    <property type="entry name" value="lipoyl_domain"/>
    <property type="match status" value="1"/>
</dbReference>
<dbReference type="InterPro" id="IPR036625">
    <property type="entry name" value="E3-bd_dom_sf"/>
</dbReference>
<dbReference type="InterPro" id="IPR050743">
    <property type="entry name" value="2-oxoacid_DH_E2_comp"/>
</dbReference>
<dbReference type="EMBL" id="SOGT01000014">
    <property type="protein sequence ID" value="TFD24543.1"/>
    <property type="molecule type" value="Genomic_DNA"/>
</dbReference>
<dbReference type="SUPFAM" id="SSF47005">
    <property type="entry name" value="Peripheral subunit-binding domain of 2-oxo acid dehydrogenase complex"/>
    <property type="match status" value="1"/>
</dbReference>
<dbReference type="Gene3D" id="2.40.50.100">
    <property type="match status" value="1"/>
</dbReference>
<feature type="compositionally biased region" description="Low complexity" evidence="7">
    <location>
        <begin position="92"/>
        <end position="121"/>
    </location>
</feature>
<keyword evidence="4 6" id="KW-0450">Lipoyl</keyword>
<dbReference type="Gene3D" id="4.10.320.10">
    <property type="entry name" value="E3-binding domain"/>
    <property type="match status" value="1"/>
</dbReference>
<dbReference type="SUPFAM" id="SSF52777">
    <property type="entry name" value="CoA-dependent acyltransferases"/>
    <property type="match status" value="1"/>
</dbReference>
<organism evidence="10 11">
    <name type="scientific">Cryobacterium lyxosi</name>
    <dbReference type="NCBI Taxonomy" id="1259228"/>
    <lineage>
        <taxon>Bacteria</taxon>
        <taxon>Bacillati</taxon>
        <taxon>Actinomycetota</taxon>
        <taxon>Actinomycetes</taxon>
        <taxon>Micrococcales</taxon>
        <taxon>Microbacteriaceae</taxon>
        <taxon>Cryobacterium</taxon>
    </lineage>
</organism>
<comment type="similarity">
    <text evidence="2 6">Belongs to the 2-oxoacid dehydrogenase family.</text>
</comment>
<dbReference type="Pfam" id="PF00198">
    <property type="entry name" value="2-oxoacid_dh"/>
    <property type="match status" value="1"/>
</dbReference>
<evidence type="ECO:0000313" key="10">
    <source>
        <dbReference type="EMBL" id="TFD24543.1"/>
    </source>
</evidence>
<accession>A0A4R8ZDQ2</accession>
<evidence type="ECO:0000313" key="11">
    <source>
        <dbReference type="Proteomes" id="UP000298424"/>
    </source>
</evidence>
<proteinExistence type="inferred from homology"/>
<feature type="domain" description="Lipoyl-binding" evidence="8">
    <location>
        <begin position="2"/>
        <end position="77"/>
    </location>
</feature>
<dbReference type="Gene3D" id="3.30.559.10">
    <property type="entry name" value="Chloramphenicol acetyltransferase-like domain"/>
    <property type="match status" value="1"/>
</dbReference>
<dbReference type="Pfam" id="PF00364">
    <property type="entry name" value="Biotin_lipoyl"/>
    <property type="match status" value="1"/>
</dbReference>
<evidence type="ECO:0000256" key="3">
    <source>
        <dbReference type="ARBA" id="ARBA00022679"/>
    </source>
</evidence>
<evidence type="ECO:0000256" key="7">
    <source>
        <dbReference type="SAM" id="MobiDB-lite"/>
    </source>
</evidence>
<dbReference type="GO" id="GO:0031405">
    <property type="term" value="F:lipoic acid binding"/>
    <property type="evidence" value="ECO:0007669"/>
    <property type="project" value="TreeGrafter"/>
</dbReference>
<dbReference type="EC" id="2.3.1.-" evidence="6"/>
<dbReference type="RefSeq" id="WP_134573222.1">
    <property type="nucleotide sequence ID" value="NZ_SOGT01000014.1"/>
</dbReference>
<keyword evidence="3 6" id="KW-0808">Transferase</keyword>
<dbReference type="GO" id="GO:0005737">
    <property type="term" value="C:cytoplasm"/>
    <property type="evidence" value="ECO:0007669"/>
    <property type="project" value="TreeGrafter"/>
</dbReference>
<dbReference type="PROSITE" id="PS00189">
    <property type="entry name" value="LIPOYL"/>
    <property type="match status" value="1"/>
</dbReference>
<comment type="caution">
    <text evidence="10">The sequence shown here is derived from an EMBL/GenBank/DDBJ whole genome shotgun (WGS) entry which is preliminary data.</text>
</comment>
<dbReference type="InterPro" id="IPR004167">
    <property type="entry name" value="PSBD"/>
</dbReference>
<feature type="domain" description="Peripheral subunit-binding (PSBD)" evidence="9">
    <location>
        <begin position="222"/>
        <end position="259"/>
    </location>
</feature>
<dbReference type="AlphaFoldDB" id="A0A4R8ZDQ2"/>
<feature type="region of interest" description="Disordered" evidence="7">
    <location>
        <begin position="81"/>
        <end position="166"/>
    </location>
</feature>
<dbReference type="InterPro" id="IPR003016">
    <property type="entry name" value="2-oxoA_DH_lipoyl-BS"/>
</dbReference>
<dbReference type="Pfam" id="PF02817">
    <property type="entry name" value="E3_binding"/>
    <property type="match status" value="1"/>
</dbReference>
<dbReference type="PROSITE" id="PS50968">
    <property type="entry name" value="BIOTINYL_LIPOYL"/>
    <property type="match status" value="1"/>
</dbReference>
<gene>
    <name evidence="10" type="ORF">E3T27_12940</name>
</gene>
<name>A0A4R8ZDQ2_9MICO</name>
<evidence type="ECO:0000256" key="2">
    <source>
        <dbReference type="ARBA" id="ARBA00007317"/>
    </source>
</evidence>
<dbReference type="InterPro" id="IPR001078">
    <property type="entry name" value="2-oxoacid_DH_actylTfrase"/>
</dbReference>
<comment type="cofactor">
    <cofactor evidence="1 6">
        <name>(R)-lipoate</name>
        <dbReference type="ChEBI" id="CHEBI:83088"/>
    </cofactor>
</comment>
<feature type="region of interest" description="Disordered" evidence="7">
    <location>
        <begin position="265"/>
        <end position="291"/>
    </location>
</feature>
<evidence type="ECO:0000259" key="8">
    <source>
        <dbReference type="PROSITE" id="PS50968"/>
    </source>
</evidence>